<organism evidence="1 2">
    <name type="scientific">Enterospora canceri</name>
    <dbReference type="NCBI Taxonomy" id="1081671"/>
    <lineage>
        <taxon>Eukaryota</taxon>
        <taxon>Fungi</taxon>
        <taxon>Fungi incertae sedis</taxon>
        <taxon>Microsporidia</taxon>
        <taxon>Enterocytozoonidae</taxon>
        <taxon>Enterospora</taxon>
    </lineage>
</organism>
<dbReference type="EMBL" id="LWDP01000034">
    <property type="protein sequence ID" value="ORD94048.1"/>
    <property type="molecule type" value="Genomic_DNA"/>
</dbReference>
<keyword evidence="2" id="KW-1185">Reference proteome</keyword>
<sequence>MLLIMLNYAFTAKSLEECQDESQVAESTRRRQLPDSIPEETEIQVQVEDCRQRLIQLHEEVKHSNEPGPSVRIKKGIRLNRFIHDGGNQTYLKINKGRRSILESTDEDQSKRQVQFADRSDPNPNMFVVEKVVRLESIEVDSCLNISTARLTHLKLENLKYKCKSNRKHEFIFTTKLISGNNEKVEVTLSYHQNEILHIATKSAILQRNNTRFKLTVIGDFADGNTLTIEVVDNKTIKRGSVLTYSFSDDKFHADTIVHDLRS</sequence>
<proteinExistence type="predicted"/>
<comment type="caution">
    <text evidence="1">The sequence shown here is derived from an EMBL/GenBank/DDBJ whole genome shotgun (WGS) entry which is preliminary data.</text>
</comment>
<name>A0A1Y1S6K0_9MICR</name>
<gene>
    <name evidence="1" type="ORF">ECANGB1_1203</name>
</gene>
<evidence type="ECO:0000313" key="1">
    <source>
        <dbReference type="EMBL" id="ORD94048.1"/>
    </source>
</evidence>
<evidence type="ECO:0000313" key="2">
    <source>
        <dbReference type="Proteomes" id="UP000192639"/>
    </source>
</evidence>
<reference evidence="1 2" key="1">
    <citation type="journal article" date="2017" name="Environ. Microbiol.">
        <title>Decay of the glycolytic pathway and adaptation to intranuclear parasitism within Enterocytozoonidae microsporidia.</title>
        <authorList>
            <person name="Wiredu Boakye D."/>
            <person name="Jaroenlak P."/>
            <person name="Prachumwat A."/>
            <person name="Williams T.A."/>
            <person name="Bateman K.S."/>
            <person name="Itsathitphaisarn O."/>
            <person name="Sritunyalucksana K."/>
            <person name="Paszkiewicz K.H."/>
            <person name="Moore K.A."/>
            <person name="Stentiford G.D."/>
            <person name="Williams B.A."/>
        </authorList>
    </citation>
    <scope>NUCLEOTIDE SEQUENCE [LARGE SCALE GENOMIC DNA]</scope>
    <source>
        <strain evidence="1 2">GB1</strain>
    </source>
</reference>
<dbReference type="AlphaFoldDB" id="A0A1Y1S6K0"/>
<protein>
    <submittedName>
        <fullName evidence="1">Uncharacterized protein</fullName>
    </submittedName>
</protein>
<dbReference type="Proteomes" id="UP000192639">
    <property type="component" value="Unassembled WGS sequence"/>
</dbReference>
<accession>A0A1Y1S6K0</accession>
<dbReference type="VEuPathDB" id="MicrosporidiaDB:ECANGB1_1203"/>